<accession>A0A9X1HLF6</accession>
<dbReference type="RefSeq" id="WP_225697261.1">
    <property type="nucleotide sequence ID" value="NZ_JAIXNE010000001.1"/>
</dbReference>
<name>A0A9X1HLF6_9BACT</name>
<organism evidence="3 4">
    <name type="scientific">Fulvivirga sedimenti</name>
    <dbReference type="NCBI Taxonomy" id="2879465"/>
    <lineage>
        <taxon>Bacteria</taxon>
        <taxon>Pseudomonadati</taxon>
        <taxon>Bacteroidota</taxon>
        <taxon>Cytophagia</taxon>
        <taxon>Cytophagales</taxon>
        <taxon>Fulvivirgaceae</taxon>
        <taxon>Fulvivirga</taxon>
    </lineage>
</organism>
<dbReference type="EMBL" id="JAIXNE010000001">
    <property type="protein sequence ID" value="MCA6074160.1"/>
    <property type="molecule type" value="Genomic_DNA"/>
</dbReference>
<evidence type="ECO:0000256" key="1">
    <source>
        <dbReference type="ARBA" id="ARBA00009477"/>
    </source>
</evidence>
<sequence length="336" mass="36766">MKRLLIIWLILAGCSATEHDNYDIGKGWTDQPMKVKTMTASRKPMHRKILGEGTIEMLDTWDLHIDVPGIIRKIHVSNGAYVNRGDTLLELVNDEEKFALSEAVVRYNGSAYAFESMRMGFENATDTIQQAIRYSSGIATAEIILEQARHRLSKKILVAGITGVLTGFNLSPGQYISPGTILGSIHAPESAMLNMPLLEVDLPLLKNGITASGTAYSGIFIEAIYSGHEPRVDESGIFQTYWKVKKSAGLYPGMHAEMEVNVPVGEAVVLPAEAIVDRGGEPVVFVVNNDTARWRGISTGWILNDMIEISDGIFAGDTVIISNQFEINDGIAVTPF</sequence>
<dbReference type="NCBIfam" id="TIGR01730">
    <property type="entry name" value="RND_mfp"/>
    <property type="match status" value="1"/>
</dbReference>
<dbReference type="Proteomes" id="UP001139409">
    <property type="component" value="Unassembled WGS sequence"/>
</dbReference>
<dbReference type="InterPro" id="IPR058637">
    <property type="entry name" value="YknX-like_C"/>
</dbReference>
<feature type="domain" description="YknX-like C-terminal permuted SH3-like" evidence="2">
    <location>
        <begin position="268"/>
        <end position="334"/>
    </location>
</feature>
<evidence type="ECO:0000259" key="2">
    <source>
        <dbReference type="Pfam" id="PF25989"/>
    </source>
</evidence>
<dbReference type="PANTHER" id="PTHR30469:SF15">
    <property type="entry name" value="HLYD FAMILY OF SECRETION PROTEINS"/>
    <property type="match status" value="1"/>
</dbReference>
<comment type="similarity">
    <text evidence="1">Belongs to the membrane fusion protein (MFP) (TC 8.A.1) family.</text>
</comment>
<reference evidence="3" key="1">
    <citation type="submission" date="2021-09" db="EMBL/GenBank/DDBJ databases">
        <title>Fulvivirga sp. isolated from coastal sediment.</title>
        <authorList>
            <person name="Yu H."/>
        </authorList>
    </citation>
    <scope>NUCLEOTIDE SEQUENCE</scope>
    <source>
        <strain evidence="3">1062</strain>
    </source>
</reference>
<dbReference type="Gene3D" id="2.40.50.100">
    <property type="match status" value="1"/>
</dbReference>
<comment type="caution">
    <text evidence="3">The sequence shown here is derived from an EMBL/GenBank/DDBJ whole genome shotgun (WGS) entry which is preliminary data.</text>
</comment>
<dbReference type="GO" id="GO:0015562">
    <property type="term" value="F:efflux transmembrane transporter activity"/>
    <property type="evidence" value="ECO:0007669"/>
    <property type="project" value="TreeGrafter"/>
</dbReference>
<evidence type="ECO:0000313" key="4">
    <source>
        <dbReference type="Proteomes" id="UP001139409"/>
    </source>
</evidence>
<protein>
    <submittedName>
        <fullName evidence="3">Efflux RND transporter periplasmic adaptor subunit</fullName>
    </submittedName>
</protein>
<dbReference type="Gene3D" id="2.40.420.20">
    <property type="match status" value="1"/>
</dbReference>
<dbReference type="PANTHER" id="PTHR30469">
    <property type="entry name" value="MULTIDRUG RESISTANCE PROTEIN MDTA"/>
    <property type="match status" value="1"/>
</dbReference>
<dbReference type="Pfam" id="PF25989">
    <property type="entry name" value="YknX_C"/>
    <property type="match status" value="1"/>
</dbReference>
<evidence type="ECO:0000313" key="3">
    <source>
        <dbReference type="EMBL" id="MCA6074160.1"/>
    </source>
</evidence>
<dbReference type="InterPro" id="IPR006143">
    <property type="entry name" value="RND_pump_MFP"/>
</dbReference>
<dbReference type="GO" id="GO:1990281">
    <property type="term" value="C:efflux pump complex"/>
    <property type="evidence" value="ECO:0007669"/>
    <property type="project" value="TreeGrafter"/>
</dbReference>
<gene>
    <name evidence="3" type="ORF">LDX50_04735</name>
</gene>
<dbReference type="SUPFAM" id="SSF111369">
    <property type="entry name" value="HlyD-like secretion proteins"/>
    <property type="match status" value="1"/>
</dbReference>
<proteinExistence type="inferred from homology"/>
<keyword evidence="4" id="KW-1185">Reference proteome</keyword>
<dbReference type="AlphaFoldDB" id="A0A9X1HLF6"/>